<keyword evidence="1" id="KW-0472">Membrane</keyword>
<keyword evidence="1" id="KW-1133">Transmembrane helix</keyword>
<dbReference type="Proteomes" id="UP000011919">
    <property type="component" value="Unassembled WGS sequence"/>
</dbReference>
<organism evidence="2 3">
    <name type="scientific">Bhargavaea cecembensis DSE10</name>
    <dbReference type="NCBI Taxonomy" id="1235279"/>
    <lineage>
        <taxon>Bacteria</taxon>
        <taxon>Bacillati</taxon>
        <taxon>Bacillota</taxon>
        <taxon>Bacilli</taxon>
        <taxon>Bacillales</taxon>
        <taxon>Caryophanaceae</taxon>
        <taxon>Bhargavaea</taxon>
    </lineage>
</organism>
<accession>M7NYI2</accession>
<dbReference type="EMBL" id="AOFT01000005">
    <property type="protein sequence ID" value="EMR06730.1"/>
    <property type="molecule type" value="Genomic_DNA"/>
</dbReference>
<evidence type="ECO:0000313" key="3">
    <source>
        <dbReference type="Proteomes" id="UP000011919"/>
    </source>
</evidence>
<gene>
    <name evidence="2" type="ORF">C772_01258</name>
</gene>
<dbReference type="AlphaFoldDB" id="M7NYI2"/>
<comment type="caution">
    <text evidence="2">The sequence shown here is derived from an EMBL/GenBank/DDBJ whole genome shotgun (WGS) entry which is preliminary data.</text>
</comment>
<evidence type="ECO:0000313" key="2">
    <source>
        <dbReference type="EMBL" id="EMR06730.1"/>
    </source>
</evidence>
<sequence>MDTERMKVLDRHAFLFALVHSLFVVSLAYDFISFY</sequence>
<feature type="transmembrane region" description="Helical" evidence="1">
    <location>
        <begin position="12"/>
        <end position="32"/>
    </location>
</feature>
<protein>
    <submittedName>
        <fullName evidence="2">Uncharacterized protein</fullName>
    </submittedName>
</protein>
<name>M7NYI2_9BACL</name>
<keyword evidence="1" id="KW-0812">Transmembrane</keyword>
<proteinExistence type="predicted"/>
<keyword evidence="3" id="KW-1185">Reference proteome</keyword>
<dbReference type="STRING" id="1235279.C772_01258"/>
<reference evidence="2 3" key="1">
    <citation type="journal article" date="2013" name="Genome Announc.">
        <title>Draft Genome Sequence of Bhargavaea cecembensis Strain DSE10T, Isolated from a Deep-Sea Sediment Sample Collected at a Depth of 5,904 m from the Chagos-Laccadive Ridge System in the Indian Ocean.</title>
        <authorList>
            <person name="Shivaji S."/>
            <person name="Ara S."/>
            <person name="Begum Z."/>
            <person name="Ruth M."/>
            <person name="Singh A."/>
            <person name="Kumar Pinnaka A."/>
        </authorList>
    </citation>
    <scope>NUCLEOTIDE SEQUENCE [LARGE SCALE GENOMIC DNA]</scope>
    <source>
        <strain evidence="2 3">DSE10</strain>
    </source>
</reference>
<evidence type="ECO:0000256" key="1">
    <source>
        <dbReference type="SAM" id="Phobius"/>
    </source>
</evidence>